<evidence type="ECO:0000256" key="7">
    <source>
        <dbReference type="PROSITE-ProRule" id="PRU00703"/>
    </source>
</evidence>
<keyword evidence="4 8" id="KW-1133">Transmembrane helix</keyword>
<protein>
    <recommendedName>
        <fullName evidence="13">HlyC/CorC family transporter</fullName>
    </recommendedName>
</protein>
<dbReference type="PROSITE" id="PS51371">
    <property type="entry name" value="CBS"/>
    <property type="match status" value="1"/>
</dbReference>
<evidence type="ECO:0000256" key="8">
    <source>
        <dbReference type="PROSITE-ProRule" id="PRU01193"/>
    </source>
</evidence>
<dbReference type="InterPro" id="IPR000644">
    <property type="entry name" value="CBS_dom"/>
</dbReference>
<organism evidence="12">
    <name type="scientific">Magnetococcus massalia (strain MO-1)</name>
    <dbReference type="NCBI Taxonomy" id="451514"/>
    <lineage>
        <taxon>Bacteria</taxon>
        <taxon>Pseudomonadati</taxon>
        <taxon>Pseudomonadota</taxon>
        <taxon>Magnetococcia</taxon>
        <taxon>Magnetococcales</taxon>
        <taxon>Magnetococcaceae</taxon>
        <taxon>Magnetococcus</taxon>
    </lineage>
</organism>
<evidence type="ECO:0000256" key="3">
    <source>
        <dbReference type="ARBA" id="ARBA00022737"/>
    </source>
</evidence>
<dbReference type="EMBL" id="LO017727">
    <property type="protein sequence ID" value="CRH04555.1"/>
    <property type="molecule type" value="Genomic_DNA"/>
</dbReference>
<evidence type="ECO:0000259" key="11">
    <source>
        <dbReference type="PROSITE" id="PS51846"/>
    </source>
</evidence>
<dbReference type="Gene3D" id="3.30.465.10">
    <property type="match status" value="1"/>
</dbReference>
<dbReference type="SUPFAM" id="SSF56176">
    <property type="entry name" value="FAD-binding/transporter-associated domain-like"/>
    <property type="match status" value="1"/>
</dbReference>
<dbReference type="Pfam" id="PF01595">
    <property type="entry name" value="CNNM"/>
    <property type="match status" value="1"/>
</dbReference>
<evidence type="ECO:0000256" key="1">
    <source>
        <dbReference type="ARBA" id="ARBA00004141"/>
    </source>
</evidence>
<feature type="transmembrane region" description="Helical" evidence="9">
    <location>
        <begin position="126"/>
        <end position="151"/>
    </location>
</feature>
<feature type="transmembrane region" description="Helical" evidence="9">
    <location>
        <begin position="89"/>
        <end position="106"/>
    </location>
</feature>
<dbReference type="PANTHER" id="PTHR22777:SF17">
    <property type="entry name" value="UPF0053 PROTEIN SLL0260"/>
    <property type="match status" value="1"/>
</dbReference>
<evidence type="ECO:0000259" key="10">
    <source>
        <dbReference type="PROSITE" id="PS51371"/>
    </source>
</evidence>
<dbReference type="InterPro" id="IPR036318">
    <property type="entry name" value="FAD-bd_PCMH-like_sf"/>
</dbReference>
<keyword evidence="2 8" id="KW-0812">Transmembrane</keyword>
<dbReference type="InterPro" id="IPR046342">
    <property type="entry name" value="CBS_dom_sf"/>
</dbReference>
<dbReference type="GO" id="GO:0005886">
    <property type="term" value="C:plasma membrane"/>
    <property type="evidence" value="ECO:0007669"/>
    <property type="project" value="TreeGrafter"/>
</dbReference>
<dbReference type="SMART" id="SM01091">
    <property type="entry name" value="CorC_HlyC"/>
    <property type="match status" value="1"/>
</dbReference>
<sequence length="413" mass="45990">METSQILSLMALFLLMEGFFSGSEIGVVNADRMKLRHQAAKGSKGARLALEMLEKPEWLLATTLVGTNIAIVSNTTLATLLATQWFGENSAWLAIIIVAPLIWILGEIVPKSIFQEHADIMTPRVIFILKGASLLFYPVLVVFTAITRFLANLMGRGQERLPYTLKEELDLMLQMPAAEEGDVQQEEKTMIRRMFKFGELRVRDIHVPLIHVISVPHTVRCGEAMALAAEHGHTRLPVYQGRVDNIVGHVSGLDLLAQPKEASIAPFVKPVPFVPMSKPIEDLLLDFRKNGEHQAVVVGEYGGSQGIITLEDVLERVVGDIDDEYDTKEQSPRWVHKLSANSYLVNARIDLAALRERTSVALPDGSYETLAGFLLEYFEDIPKPGQSCNYQKSTFQVEKATQSVIQEVRITLS</sequence>
<dbReference type="PROSITE" id="PS51846">
    <property type="entry name" value="CNNM"/>
    <property type="match status" value="1"/>
</dbReference>
<dbReference type="InterPro" id="IPR044751">
    <property type="entry name" value="Ion_transp-like_CBS"/>
</dbReference>
<dbReference type="PANTHER" id="PTHR22777">
    <property type="entry name" value="HEMOLYSIN-RELATED"/>
    <property type="match status" value="1"/>
</dbReference>
<dbReference type="InterPro" id="IPR016169">
    <property type="entry name" value="FAD-bd_PCMH_sub2"/>
</dbReference>
<dbReference type="CDD" id="cd04590">
    <property type="entry name" value="CBS_pair_CorC_HlyC_assoc"/>
    <property type="match status" value="1"/>
</dbReference>
<comment type="subcellular location">
    <subcellularLocation>
        <location evidence="1">Membrane</location>
        <topology evidence="1">Multi-pass membrane protein</topology>
    </subcellularLocation>
</comment>
<dbReference type="AlphaFoldDB" id="A0A1S7LCI2"/>
<keyword evidence="3" id="KW-0677">Repeat</keyword>
<evidence type="ECO:0000256" key="9">
    <source>
        <dbReference type="SAM" id="Phobius"/>
    </source>
</evidence>
<evidence type="ECO:0000256" key="6">
    <source>
        <dbReference type="ARBA" id="ARBA00023136"/>
    </source>
</evidence>
<evidence type="ECO:0000256" key="2">
    <source>
        <dbReference type="ARBA" id="ARBA00022692"/>
    </source>
</evidence>
<dbReference type="Pfam" id="PF00571">
    <property type="entry name" value="CBS"/>
    <property type="match status" value="1"/>
</dbReference>
<feature type="domain" description="CBS" evidence="10">
    <location>
        <begin position="267"/>
        <end position="324"/>
    </location>
</feature>
<evidence type="ECO:0008006" key="13">
    <source>
        <dbReference type="Google" id="ProtNLM"/>
    </source>
</evidence>
<evidence type="ECO:0000256" key="4">
    <source>
        <dbReference type="ARBA" id="ARBA00022989"/>
    </source>
</evidence>
<name>A0A1S7LCI2_MAGMO</name>
<evidence type="ECO:0000313" key="12">
    <source>
        <dbReference type="EMBL" id="CRH04555.1"/>
    </source>
</evidence>
<dbReference type="Pfam" id="PF03471">
    <property type="entry name" value="CorC_HlyC"/>
    <property type="match status" value="1"/>
</dbReference>
<dbReference type="Gene3D" id="3.10.580.10">
    <property type="entry name" value="CBS-domain"/>
    <property type="match status" value="1"/>
</dbReference>
<keyword evidence="6 8" id="KW-0472">Membrane</keyword>
<dbReference type="InterPro" id="IPR005170">
    <property type="entry name" value="Transptr-assoc_dom"/>
</dbReference>
<proteinExistence type="predicted"/>
<dbReference type="SUPFAM" id="SSF54631">
    <property type="entry name" value="CBS-domain pair"/>
    <property type="match status" value="1"/>
</dbReference>
<dbReference type="SMART" id="SM00116">
    <property type="entry name" value="CBS"/>
    <property type="match status" value="2"/>
</dbReference>
<evidence type="ECO:0000256" key="5">
    <source>
        <dbReference type="ARBA" id="ARBA00023122"/>
    </source>
</evidence>
<feature type="domain" description="CNNM transmembrane" evidence="11">
    <location>
        <begin position="1"/>
        <end position="187"/>
    </location>
</feature>
<dbReference type="GO" id="GO:0050660">
    <property type="term" value="F:flavin adenine dinucleotide binding"/>
    <property type="evidence" value="ECO:0007669"/>
    <property type="project" value="InterPro"/>
</dbReference>
<feature type="transmembrane region" description="Helical" evidence="9">
    <location>
        <begin position="58"/>
        <end position="82"/>
    </location>
</feature>
<keyword evidence="5 7" id="KW-0129">CBS domain</keyword>
<dbReference type="InterPro" id="IPR002550">
    <property type="entry name" value="CNNM"/>
</dbReference>
<gene>
    <name evidence="12" type="ORF">MAGMO_0342</name>
</gene>
<reference evidence="12" key="1">
    <citation type="submission" date="2015-04" db="EMBL/GenBank/DDBJ databases">
        <authorList>
            <person name="Syromyatnikov M.Y."/>
            <person name="Popov V.N."/>
        </authorList>
    </citation>
    <scope>NUCLEOTIDE SEQUENCE</scope>
    <source>
        <strain evidence="12">MO-1</strain>
    </source>
</reference>
<accession>A0A1S7LCI2</accession>